<feature type="domain" description="Flagellin C-terminal" evidence="5">
    <location>
        <begin position="238"/>
        <end position="308"/>
    </location>
</feature>
<dbReference type="EMBL" id="VJMG01000016">
    <property type="protein sequence ID" value="TRL40127.1"/>
    <property type="molecule type" value="Genomic_DNA"/>
</dbReference>
<dbReference type="RefSeq" id="WP_143124543.1">
    <property type="nucleotide sequence ID" value="NZ_VJMG01000016.1"/>
</dbReference>
<dbReference type="AlphaFoldDB" id="A0A549TDL0"/>
<protein>
    <recommendedName>
        <fullName evidence="3">Flagellin</fullName>
    </recommendedName>
</protein>
<sequence length="319" mass="33089">MFSTSLNPTASSALSLLGGTSRAVTDTASRVASGREVQKAADNAAYWSIATTMKSSNLSLSSAEDAQAFSAAIADTASVGMQAATDIMSEIQSKLILAKSPGVDKSVVNKEISQLKEQLNTVVDSSSFNGQNWLKTGAGETPKVQSMVGSVTSDKSGDVSINVIDFDKGKSTLVAKGNAADGVLTRTYSGITQSGAAYDYYLLNAGSTTPNGPGAKEIALSSTTTNEEIDGMISSMNSMMSRMIDGGAEIGSTSRRIASNTDFLQKLQDVTQTGIGRLVDANMGEEAARLSSQSAQQQLQTIGLNITNASMGQSLALFL</sequence>
<comment type="subcellular location">
    <subcellularLocation>
        <location evidence="3">Secreted</location>
    </subcellularLocation>
    <subcellularLocation>
        <location evidence="3">Bacterial flagellum</location>
    </subcellularLocation>
</comment>
<dbReference type="InterPro" id="IPR001492">
    <property type="entry name" value="Flagellin"/>
</dbReference>
<dbReference type="SUPFAM" id="SSF64518">
    <property type="entry name" value="Phase 1 flagellin"/>
    <property type="match status" value="1"/>
</dbReference>
<comment type="function">
    <text evidence="3">Flagellin is the subunit protein which polymerizes to form the filaments of bacterial flagella.</text>
</comment>
<keyword evidence="6" id="KW-0969">Cilium</keyword>
<dbReference type="Pfam" id="PF00669">
    <property type="entry name" value="Flagellin_N"/>
    <property type="match status" value="1"/>
</dbReference>
<dbReference type="GO" id="GO:0009288">
    <property type="term" value="C:bacterial-type flagellum"/>
    <property type="evidence" value="ECO:0007669"/>
    <property type="project" value="UniProtKB-SubCell"/>
</dbReference>
<dbReference type="PANTHER" id="PTHR42792">
    <property type="entry name" value="FLAGELLIN"/>
    <property type="match status" value="1"/>
</dbReference>
<name>A0A549TDL0_9HYPH</name>
<evidence type="ECO:0000259" key="4">
    <source>
        <dbReference type="Pfam" id="PF00669"/>
    </source>
</evidence>
<keyword evidence="3" id="KW-0964">Secreted</keyword>
<evidence type="ECO:0000256" key="3">
    <source>
        <dbReference type="RuleBase" id="RU362073"/>
    </source>
</evidence>
<dbReference type="InterPro" id="IPR001029">
    <property type="entry name" value="Flagellin_N"/>
</dbReference>
<gene>
    <name evidence="6" type="ORF">FNA46_07610</name>
</gene>
<dbReference type="PRINTS" id="PR00207">
    <property type="entry name" value="FLAGELLIN"/>
</dbReference>
<reference evidence="6 7" key="1">
    <citation type="submission" date="2019-07" db="EMBL/GenBank/DDBJ databases">
        <title>Ln-dependent methylotrophs.</title>
        <authorList>
            <person name="Tani A."/>
        </authorList>
    </citation>
    <scope>NUCLEOTIDE SEQUENCE [LARGE SCALE GENOMIC DNA]</scope>
    <source>
        <strain evidence="6 7">SM12</strain>
    </source>
</reference>
<organism evidence="6 7">
    <name type="scientific">Rhizobium straminoryzae</name>
    <dbReference type="NCBI Taxonomy" id="1387186"/>
    <lineage>
        <taxon>Bacteria</taxon>
        <taxon>Pseudomonadati</taxon>
        <taxon>Pseudomonadota</taxon>
        <taxon>Alphaproteobacteria</taxon>
        <taxon>Hyphomicrobiales</taxon>
        <taxon>Rhizobiaceae</taxon>
        <taxon>Rhizobium/Agrobacterium group</taxon>
        <taxon>Rhizobium</taxon>
    </lineage>
</organism>
<dbReference type="Pfam" id="PF00700">
    <property type="entry name" value="Flagellin_C"/>
    <property type="match status" value="1"/>
</dbReference>
<proteinExistence type="inferred from homology"/>
<dbReference type="Proteomes" id="UP000316801">
    <property type="component" value="Unassembled WGS sequence"/>
</dbReference>
<evidence type="ECO:0000313" key="6">
    <source>
        <dbReference type="EMBL" id="TRL40127.1"/>
    </source>
</evidence>
<dbReference type="Gene3D" id="1.20.1330.10">
    <property type="entry name" value="f41 fragment of flagellin, N-terminal domain"/>
    <property type="match status" value="1"/>
</dbReference>
<feature type="domain" description="Flagellin N-terminal" evidence="4">
    <location>
        <begin position="7"/>
        <end position="135"/>
    </location>
</feature>
<keyword evidence="2 3" id="KW-0975">Bacterial flagellum</keyword>
<keyword evidence="6" id="KW-0966">Cell projection</keyword>
<dbReference type="GO" id="GO:0005576">
    <property type="term" value="C:extracellular region"/>
    <property type="evidence" value="ECO:0007669"/>
    <property type="project" value="UniProtKB-SubCell"/>
</dbReference>
<evidence type="ECO:0000256" key="1">
    <source>
        <dbReference type="ARBA" id="ARBA00005709"/>
    </source>
</evidence>
<evidence type="ECO:0000256" key="2">
    <source>
        <dbReference type="ARBA" id="ARBA00023143"/>
    </source>
</evidence>
<evidence type="ECO:0000313" key="7">
    <source>
        <dbReference type="Proteomes" id="UP000316801"/>
    </source>
</evidence>
<dbReference type="PANTHER" id="PTHR42792:SF2">
    <property type="entry name" value="FLAGELLIN"/>
    <property type="match status" value="1"/>
</dbReference>
<dbReference type="InterPro" id="IPR046358">
    <property type="entry name" value="Flagellin_C"/>
</dbReference>
<keyword evidence="6" id="KW-0282">Flagellum</keyword>
<comment type="similarity">
    <text evidence="1 3">Belongs to the bacterial flagellin family.</text>
</comment>
<comment type="caution">
    <text evidence="6">The sequence shown here is derived from an EMBL/GenBank/DDBJ whole genome shotgun (WGS) entry which is preliminary data.</text>
</comment>
<accession>A0A549TDL0</accession>
<keyword evidence="7" id="KW-1185">Reference proteome</keyword>
<dbReference type="GO" id="GO:0005198">
    <property type="term" value="F:structural molecule activity"/>
    <property type="evidence" value="ECO:0007669"/>
    <property type="project" value="UniProtKB-UniRule"/>
</dbReference>
<evidence type="ECO:0000259" key="5">
    <source>
        <dbReference type="Pfam" id="PF00700"/>
    </source>
</evidence>